<name>A0ABR5J9G2_9ACTN</name>
<keyword evidence="3" id="KW-1185">Reference proteome</keyword>
<gene>
    <name evidence="2" type="ORF">ADK38_10665</name>
</gene>
<feature type="region of interest" description="Disordered" evidence="1">
    <location>
        <begin position="34"/>
        <end position="58"/>
    </location>
</feature>
<feature type="region of interest" description="Disordered" evidence="1">
    <location>
        <begin position="93"/>
        <end position="113"/>
    </location>
</feature>
<organism evidence="2 3">
    <name type="scientific">Streptomyces varsoviensis</name>
    <dbReference type="NCBI Taxonomy" id="67373"/>
    <lineage>
        <taxon>Bacteria</taxon>
        <taxon>Bacillati</taxon>
        <taxon>Actinomycetota</taxon>
        <taxon>Actinomycetes</taxon>
        <taxon>Kitasatosporales</taxon>
        <taxon>Streptomycetaceae</taxon>
        <taxon>Streptomyces</taxon>
    </lineage>
</organism>
<reference evidence="2 3" key="1">
    <citation type="submission" date="2015-07" db="EMBL/GenBank/DDBJ databases">
        <authorList>
            <person name="Ju K.-S."/>
            <person name="Doroghazi J.R."/>
            <person name="Metcalf W.W."/>
        </authorList>
    </citation>
    <scope>NUCLEOTIDE SEQUENCE [LARGE SCALE GENOMIC DNA]</scope>
    <source>
        <strain evidence="2 3">NRRL B-3589</strain>
    </source>
</reference>
<feature type="compositionally biased region" description="Basic and acidic residues" evidence="1">
    <location>
        <begin position="93"/>
        <end position="104"/>
    </location>
</feature>
<evidence type="ECO:0000313" key="2">
    <source>
        <dbReference type="EMBL" id="KOG90083.1"/>
    </source>
</evidence>
<dbReference type="Proteomes" id="UP000037020">
    <property type="component" value="Unassembled WGS sequence"/>
</dbReference>
<evidence type="ECO:0000256" key="1">
    <source>
        <dbReference type="SAM" id="MobiDB-lite"/>
    </source>
</evidence>
<accession>A0ABR5J9G2</accession>
<protein>
    <submittedName>
        <fullName evidence="2">Uncharacterized protein</fullName>
    </submittedName>
</protein>
<proteinExistence type="predicted"/>
<sequence>MSGSSEPVRVDTEKLRAAERKLLELTNHVRSAAERFQSDSESYGDVIGDDKNGKKFHGQFDGPHQDAVSAGLDAAKLAERTTGEVGQLVRALENVEQHSTETGRRLTARNSDG</sequence>
<evidence type="ECO:0000313" key="3">
    <source>
        <dbReference type="Proteomes" id="UP000037020"/>
    </source>
</evidence>
<comment type="caution">
    <text evidence="2">The sequence shown here is derived from an EMBL/GenBank/DDBJ whole genome shotgun (WGS) entry which is preliminary data.</text>
</comment>
<dbReference type="RefSeq" id="WP_030884207.1">
    <property type="nucleotide sequence ID" value="NZ_JBIRHZ010000004.1"/>
</dbReference>
<dbReference type="EMBL" id="LGUT01000898">
    <property type="protein sequence ID" value="KOG90083.1"/>
    <property type="molecule type" value="Genomic_DNA"/>
</dbReference>